<dbReference type="GO" id="GO:0043565">
    <property type="term" value="F:sequence-specific DNA binding"/>
    <property type="evidence" value="ECO:0007669"/>
    <property type="project" value="InterPro"/>
</dbReference>
<dbReference type="InterPro" id="IPR020449">
    <property type="entry name" value="Tscrpt_reg_AraC-type_HTH"/>
</dbReference>
<proteinExistence type="predicted"/>
<dbReference type="Pfam" id="PF02311">
    <property type="entry name" value="AraC_binding"/>
    <property type="match status" value="1"/>
</dbReference>
<protein>
    <submittedName>
        <fullName evidence="7">Helix-turn-helix transcriptional regulator</fullName>
    </submittedName>
</protein>
<feature type="region of interest" description="Disordered" evidence="5">
    <location>
        <begin position="288"/>
        <end position="329"/>
    </location>
</feature>
<evidence type="ECO:0000313" key="7">
    <source>
        <dbReference type="EMBL" id="MBB6692939.1"/>
    </source>
</evidence>
<keyword evidence="3" id="KW-0010">Activator</keyword>
<dbReference type="PROSITE" id="PS00041">
    <property type="entry name" value="HTH_ARAC_FAMILY_1"/>
    <property type="match status" value="1"/>
</dbReference>
<dbReference type="SUPFAM" id="SSF51215">
    <property type="entry name" value="Regulatory protein AraC"/>
    <property type="match status" value="1"/>
</dbReference>
<accession>A0A841TZF6</accession>
<dbReference type="PRINTS" id="PR00032">
    <property type="entry name" value="HTHARAC"/>
</dbReference>
<dbReference type="Proteomes" id="UP000553776">
    <property type="component" value="Unassembled WGS sequence"/>
</dbReference>
<comment type="caution">
    <text evidence="7">The sequence shown here is derived from an EMBL/GenBank/DDBJ whole genome shotgun (WGS) entry which is preliminary data.</text>
</comment>
<gene>
    <name evidence="7" type="ORF">H7B90_16145</name>
</gene>
<evidence type="ECO:0000259" key="6">
    <source>
        <dbReference type="PROSITE" id="PS01124"/>
    </source>
</evidence>
<evidence type="ECO:0000313" key="8">
    <source>
        <dbReference type="Proteomes" id="UP000553776"/>
    </source>
</evidence>
<evidence type="ECO:0000256" key="3">
    <source>
        <dbReference type="ARBA" id="ARBA00023159"/>
    </source>
</evidence>
<dbReference type="RefSeq" id="WP_185136927.1">
    <property type="nucleotide sequence ID" value="NZ_JACJVR010000063.1"/>
</dbReference>
<dbReference type="InterPro" id="IPR009057">
    <property type="entry name" value="Homeodomain-like_sf"/>
</dbReference>
<dbReference type="InterPro" id="IPR037923">
    <property type="entry name" value="HTH-like"/>
</dbReference>
<dbReference type="InterPro" id="IPR050204">
    <property type="entry name" value="AraC_XylS_family_regulators"/>
</dbReference>
<dbReference type="AlphaFoldDB" id="A0A841TZF6"/>
<dbReference type="Gene3D" id="1.10.10.60">
    <property type="entry name" value="Homeodomain-like"/>
    <property type="match status" value="2"/>
</dbReference>
<dbReference type="InterPro" id="IPR014710">
    <property type="entry name" value="RmlC-like_jellyroll"/>
</dbReference>
<dbReference type="EMBL" id="JACJVR010000063">
    <property type="protein sequence ID" value="MBB6692939.1"/>
    <property type="molecule type" value="Genomic_DNA"/>
</dbReference>
<dbReference type="SMART" id="SM00342">
    <property type="entry name" value="HTH_ARAC"/>
    <property type="match status" value="1"/>
</dbReference>
<dbReference type="InterPro" id="IPR018062">
    <property type="entry name" value="HTH_AraC-typ_CS"/>
</dbReference>
<dbReference type="GO" id="GO:0003700">
    <property type="term" value="F:DNA-binding transcription factor activity"/>
    <property type="evidence" value="ECO:0007669"/>
    <property type="project" value="InterPro"/>
</dbReference>
<evidence type="ECO:0000256" key="2">
    <source>
        <dbReference type="ARBA" id="ARBA00023125"/>
    </source>
</evidence>
<sequence length="329" mass="36313">MDRRHLRENRSHGTPDFPVGLYSMEGQTGDPLLESHWHEEAEFLLVDGGRALFRVGLAEYELQAGEAIYIAGGELHGAFGVDGEACSYRAIVFDLDWLIDARDGISSRFLQPLLRGRIGLSNPITRRTAGGAAIEHLERLVLLEHSDDPARQMRVKGGLYLLLAEIWSSGEWNARQTASPAELRSIERLKDALTYIETHFGRKLTVRELAAEAGMSEGHFSRMFKSFMRKTPVEYVHHFRLRHAAALLAESDRTVGEAAAEAGFDNFSYFSKSFRTLFGCSPSEYRRSARKAADPGASGIRGAEGGAAGSNPDMPKKPFSPSAGRDLDS</sequence>
<evidence type="ECO:0000256" key="5">
    <source>
        <dbReference type="SAM" id="MobiDB-lite"/>
    </source>
</evidence>
<keyword evidence="8" id="KW-1185">Reference proteome</keyword>
<keyword evidence="4" id="KW-0804">Transcription</keyword>
<dbReference type="Pfam" id="PF12833">
    <property type="entry name" value="HTH_18"/>
    <property type="match status" value="1"/>
</dbReference>
<dbReference type="Gene3D" id="2.60.120.10">
    <property type="entry name" value="Jelly Rolls"/>
    <property type="match status" value="1"/>
</dbReference>
<organism evidence="7 8">
    <name type="scientific">Cohnella xylanilytica</name>
    <dbReference type="NCBI Taxonomy" id="557555"/>
    <lineage>
        <taxon>Bacteria</taxon>
        <taxon>Bacillati</taxon>
        <taxon>Bacillota</taxon>
        <taxon>Bacilli</taxon>
        <taxon>Bacillales</taxon>
        <taxon>Paenibacillaceae</taxon>
        <taxon>Cohnella</taxon>
    </lineage>
</organism>
<dbReference type="InterPro" id="IPR018060">
    <property type="entry name" value="HTH_AraC"/>
</dbReference>
<evidence type="ECO:0000256" key="1">
    <source>
        <dbReference type="ARBA" id="ARBA00023015"/>
    </source>
</evidence>
<keyword evidence="1" id="KW-0805">Transcription regulation</keyword>
<reference evidence="7 8" key="1">
    <citation type="submission" date="2020-08" db="EMBL/GenBank/DDBJ databases">
        <title>Cohnella phylogeny.</title>
        <authorList>
            <person name="Dunlap C."/>
        </authorList>
    </citation>
    <scope>NUCLEOTIDE SEQUENCE [LARGE SCALE GENOMIC DNA]</scope>
    <source>
        <strain evidence="7 8">DSM 25239</strain>
    </source>
</reference>
<keyword evidence="2" id="KW-0238">DNA-binding</keyword>
<dbReference type="SUPFAM" id="SSF46689">
    <property type="entry name" value="Homeodomain-like"/>
    <property type="match status" value="2"/>
</dbReference>
<evidence type="ECO:0000256" key="4">
    <source>
        <dbReference type="ARBA" id="ARBA00023163"/>
    </source>
</evidence>
<dbReference type="PROSITE" id="PS01124">
    <property type="entry name" value="HTH_ARAC_FAMILY_2"/>
    <property type="match status" value="1"/>
</dbReference>
<feature type="domain" description="HTH araC/xylS-type" evidence="6">
    <location>
        <begin position="190"/>
        <end position="288"/>
    </location>
</feature>
<dbReference type="PANTHER" id="PTHR46796">
    <property type="entry name" value="HTH-TYPE TRANSCRIPTIONAL ACTIVATOR RHAS-RELATED"/>
    <property type="match status" value="1"/>
</dbReference>
<name>A0A841TZF6_9BACL</name>
<dbReference type="InterPro" id="IPR003313">
    <property type="entry name" value="AraC-bd"/>
</dbReference>